<keyword evidence="2" id="KW-1185">Reference proteome</keyword>
<gene>
    <name evidence="1" type="ORF">STSP2_01111</name>
</gene>
<name>A0A1U9NJ55_9BACT</name>
<reference evidence="2" key="1">
    <citation type="submission" date="2017-02" db="EMBL/GenBank/DDBJ databases">
        <title>Comparative genomics and description of representatives of a novel lineage of planctomycetes thriving in anoxic sediments.</title>
        <authorList>
            <person name="Spring S."/>
            <person name="Bunk B."/>
            <person name="Sproer C."/>
        </authorList>
    </citation>
    <scope>NUCLEOTIDE SEQUENCE [LARGE SCALE GENOMIC DNA]</scope>
    <source>
        <strain evidence="2">ST-NAGAB-D1</strain>
    </source>
</reference>
<dbReference type="KEGG" id="alus:STSP2_01111"/>
<evidence type="ECO:0000313" key="1">
    <source>
        <dbReference type="EMBL" id="AQT67959.1"/>
    </source>
</evidence>
<evidence type="ECO:0000313" key="2">
    <source>
        <dbReference type="Proteomes" id="UP000189674"/>
    </source>
</evidence>
<dbReference type="Proteomes" id="UP000189674">
    <property type="component" value="Chromosome"/>
</dbReference>
<sequence length="199" mass="23189">MSKRIIYYTDNSIDDTRLAKVARKYIRRSSIAVTSVTHKPMEFGDNFVFYNPPSARSILRQVLMGLYTTPEKTVYLCEHDCLYHRSHFALETDGVAFNTNVYRLTNRGFYKKSEWVLSQLIADRDCLIQAIEQKLAQPDPIKLLEPGRGDNWPVELLQSKLPNVDVRHGRNFSHWRPRGKRRCRIPHWGHYAGQVANVL</sequence>
<proteinExistence type="predicted"/>
<dbReference type="STRING" id="1936003.STSP2_01111"/>
<organism evidence="1 2">
    <name type="scientific">Anaerohalosphaera lusitana</name>
    <dbReference type="NCBI Taxonomy" id="1936003"/>
    <lineage>
        <taxon>Bacteria</taxon>
        <taxon>Pseudomonadati</taxon>
        <taxon>Planctomycetota</taxon>
        <taxon>Phycisphaerae</taxon>
        <taxon>Sedimentisphaerales</taxon>
        <taxon>Anaerohalosphaeraceae</taxon>
        <taxon>Anaerohalosphaera</taxon>
    </lineage>
</organism>
<accession>A0A1U9NJ55</accession>
<dbReference type="RefSeq" id="WP_146660567.1">
    <property type="nucleotide sequence ID" value="NZ_CP019791.1"/>
</dbReference>
<protein>
    <submittedName>
        <fullName evidence="1">Uncharacterized protein</fullName>
    </submittedName>
</protein>
<dbReference type="AlphaFoldDB" id="A0A1U9NJ55"/>
<dbReference type="EMBL" id="CP019791">
    <property type="protein sequence ID" value="AQT67959.1"/>
    <property type="molecule type" value="Genomic_DNA"/>
</dbReference>